<dbReference type="Gene3D" id="3.30.70.270">
    <property type="match status" value="1"/>
</dbReference>
<evidence type="ECO:0000313" key="5">
    <source>
        <dbReference type="Proteomes" id="UP000662200"/>
    </source>
</evidence>
<dbReference type="Pfam" id="PF00563">
    <property type="entry name" value="EAL"/>
    <property type="match status" value="1"/>
</dbReference>
<dbReference type="InterPro" id="IPR035919">
    <property type="entry name" value="EAL_sf"/>
</dbReference>
<evidence type="ECO:0000259" key="2">
    <source>
        <dbReference type="PROSITE" id="PS50883"/>
    </source>
</evidence>
<dbReference type="CDD" id="cd01949">
    <property type="entry name" value="GGDEF"/>
    <property type="match status" value="1"/>
</dbReference>
<feature type="transmembrane region" description="Helical" evidence="1">
    <location>
        <begin position="141"/>
        <end position="159"/>
    </location>
</feature>
<dbReference type="SMART" id="SM00267">
    <property type="entry name" value="GGDEF"/>
    <property type="match status" value="1"/>
</dbReference>
<dbReference type="CDD" id="cd01948">
    <property type="entry name" value="EAL"/>
    <property type="match status" value="1"/>
</dbReference>
<feature type="transmembrane region" description="Helical" evidence="1">
    <location>
        <begin position="179"/>
        <end position="199"/>
    </location>
</feature>
<proteinExistence type="predicted"/>
<keyword evidence="5" id="KW-1185">Reference proteome</keyword>
<feature type="domain" description="EAL" evidence="2">
    <location>
        <begin position="515"/>
        <end position="770"/>
    </location>
</feature>
<evidence type="ECO:0000313" key="4">
    <source>
        <dbReference type="EMBL" id="GGK42215.1"/>
    </source>
</evidence>
<name>A0A8J3FKP9_9ACTN</name>
<dbReference type="PROSITE" id="PS50887">
    <property type="entry name" value="GGDEF"/>
    <property type="match status" value="1"/>
</dbReference>
<feature type="transmembrane region" description="Helical" evidence="1">
    <location>
        <begin position="275"/>
        <end position="294"/>
    </location>
</feature>
<accession>A0A8J3FKP9</accession>
<feature type="transmembrane region" description="Helical" evidence="1">
    <location>
        <begin position="110"/>
        <end position="129"/>
    </location>
</feature>
<evidence type="ECO:0000259" key="3">
    <source>
        <dbReference type="PROSITE" id="PS50887"/>
    </source>
</evidence>
<dbReference type="NCBIfam" id="TIGR00254">
    <property type="entry name" value="GGDEF"/>
    <property type="match status" value="1"/>
</dbReference>
<protein>
    <recommendedName>
        <fullName evidence="6">Diguanylate cyclase/phosphodiesterase</fullName>
    </recommendedName>
</protein>
<feature type="transmembrane region" description="Helical" evidence="1">
    <location>
        <begin position="71"/>
        <end position="90"/>
    </location>
</feature>
<dbReference type="SMART" id="SM00052">
    <property type="entry name" value="EAL"/>
    <property type="match status" value="1"/>
</dbReference>
<dbReference type="Proteomes" id="UP000662200">
    <property type="component" value="Unassembled WGS sequence"/>
</dbReference>
<comment type="caution">
    <text evidence="4">The sequence shown here is derived from an EMBL/GenBank/DDBJ whole genome shotgun (WGS) entry which is preliminary data.</text>
</comment>
<organism evidence="4 5">
    <name type="scientific">Pilimelia terevasa</name>
    <dbReference type="NCBI Taxonomy" id="53372"/>
    <lineage>
        <taxon>Bacteria</taxon>
        <taxon>Bacillati</taxon>
        <taxon>Actinomycetota</taxon>
        <taxon>Actinomycetes</taxon>
        <taxon>Micromonosporales</taxon>
        <taxon>Micromonosporaceae</taxon>
        <taxon>Pilimelia</taxon>
    </lineage>
</organism>
<feature type="transmembrane region" description="Helical" evidence="1">
    <location>
        <begin position="300"/>
        <end position="321"/>
    </location>
</feature>
<evidence type="ECO:0000256" key="1">
    <source>
        <dbReference type="SAM" id="Phobius"/>
    </source>
</evidence>
<keyword evidence="1" id="KW-1133">Transmembrane helix</keyword>
<dbReference type="InterPro" id="IPR043128">
    <property type="entry name" value="Rev_trsase/Diguanyl_cyclase"/>
</dbReference>
<feature type="transmembrane region" description="Helical" evidence="1">
    <location>
        <begin position="211"/>
        <end position="229"/>
    </location>
</feature>
<keyword evidence="1" id="KW-0812">Transmembrane</keyword>
<dbReference type="Gene3D" id="3.20.20.450">
    <property type="entry name" value="EAL domain"/>
    <property type="match status" value="1"/>
</dbReference>
<dbReference type="PROSITE" id="PS50883">
    <property type="entry name" value="EAL"/>
    <property type="match status" value="1"/>
</dbReference>
<reference evidence="4" key="2">
    <citation type="submission" date="2020-09" db="EMBL/GenBank/DDBJ databases">
        <authorList>
            <person name="Sun Q."/>
            <person name="Ohkuma M."/>
        </authorList>
    </citation>
    <scope>NUCLEOTIDE SEQUENCE</scope>
    <source>
        <strain evidence="4">JCM 3091</strain>
    </source>
</reference>
<dbReference type="Pfam" id="PF00990">
    <property type="entry name" value="GGDEF"/>
    <property type="match status" value="1"/>
</dbReference>
<dbReference type="AlphaFoldDB" id="A0A8J3FKP9"/>
<dbReference type="PANTHER" id="PTHR44757">
    <property type="entry name" value="DIGUANYLATE CYCLASE DGCP"/>
    <property type="match status" value="1"/>
</dbReference>
<feature type="domain" description="GGDEF" evidence="3">
    <location>
        <begin position="375"/>
        <end position="506"/>
    </location>
</feature>
<dbReference type="SUPFAM" id="SSF55073">
    <property type="entry name" value="Nucleotide cyclase"/>
    <property type="match status" value="1"/>
</dbReference>
<evidence type="ECO:0008006" key="6">
    <source>
        <dbReference type="Google" id="ProtNLM"/>
    </source>
</evidence>
<feature type="transmembrane region" description="Helical" evidence="1">
    <location>
        <begin position="235"/>
        <end position="254"/>
    </location>
</feature>
<dbReference type="InterPro" id="IPR000160">
    <property type="entry name" value="GGDEF_dom"/>
</dbReference>
<dbReference type="PANTHER" id="PTHR44757:SF2">
    <property type="entry name" value="BIOFILM ARCHITECTURE MAINTENANCE PROTEIN MBAA"/>
    <property type="match status" value="1"/>
</dbReference>
<reference evidence="4" key="1">
    <citation type="journal article" date="2014" name="Int. J. Syst. Evol. Microbiol.">
        <title>Complete genome sequence of Corynebacterium casei LMG S-19264T (=DSM 44701T), isolated from a smear-ripened cheese.</title>
        <authorList>
            <consortium name="US DOE Joint Genome Institute (JGI-PGF)"/>
            <person name="Walter F."/>
            <person name="Albersmeier A."/>
            <person name="Kalinowski J."/>
            <person name="Ruckert C."/>
        </authorList>
    </citation>
    <scope>NUCLEOTIDE SEQUENCE</scope>
    <source>
        <strain evidence="4">JCM 3091</strain>
    </source>
</reference>
<dbReference type="EMBL" id="BMQC01000022">
    <property type="protein sequence ID" value="GGK42215.1"/>
    <property type="molecule type" value="Genomic_DNA"/>
</dbReference>
<sequence length="778" mass="82349">MKPARRGLGRLPVYVATGSGALALCWFVVGLLGGPVPACLGFAPAVAAVAAAAVECWRAASAHRLREARRFWFQFTATIALLTVGGLAHLLHCLRAVDPSSGQRVGAGVLVPYGAALVMMLWALVSLPSRAEMSRRARHRFAMDAAIVLITASVFVWYFSFQHLEKWGTSTSTGNPYPALGVVVLGFIGAFAFVKIALLGAGAVDQQAMRILAGTATVGATGGAVSPAFAGHPHLMVSVLALPPVAIGVALAADRQRHRPRGPHRPPQPRRLFSFVPYLAVTACDALLVVAAYTGGVEGVVVSVGAVVLTAVVVLRQILALRENASLLRRVDTTVRELQDAQAQLAHQAQHDSLTGLANRRLFEHRLTTIEGSGQPASVVLIDLDDFKLINDRLGHVTGDALLVGVADRLRCCVRGSDTVARLGGDEFALLLPGLSATAADEVLDRITRALDRPVSVDGLDLLVGSSIGITDAAPDLDSTELLRRADLAMYAAKSGGKGRHRRYDTSLDDAAATDAQLGADLRRALGAGEFTLVYQPVVRLPEGAPVGAEALVRWRHPSRGTVPPDLFIGAAERTGLIVPLGEWILYEACRQAASWRDDDGAAGPWKVSVNMSARQLRETDIAHTVDEALRRSGLTADRLMIEVTETAVFDNETAVDALEKISKRGVSVALDDFGTGHSSLGLLRATPVDVLKVDKSFVDGILGNEEESIIATAMLHLAEGLKLGTIAEGVESATQAARLHTLGYRFAQGYHFARPLPGGEIGVRLRGGVPEAAPSMA</sequence>
<feature type="transmembrane region" description="Helical" evidence="1">
    <location>
        <begin position="40"/>
        <end position="59"/>
    </location>
</feature>
<keyword evidence="1" id="KW-0472">Membrane</keyword>
<gene>
    <name evidence="4" type="ORF">GCM10010124_38820</name>
</gene>
<dbReference type="InterPro" id="IPR001633">
    <property type="entry name" value="EAL_dom"/>
</dbReference>
<dbReference type="RefSeq" id="WP_189115805.1">
    <property type="nucleotide sequence ID" value="NZ_BMQC01000022.1"/>
</dbReference>
<dbReference type="InterPro" id="IPR029787">
    <property type="entry name" value="Nucleotide_cyclase"/>
</dbReference>
<dbReference type="SUPFAM" id="SSF141868">
    <property type="entry name" value="EAL domain-like"/>
    <property type="match status" value="1"/>
</dbReference>
<dbReference type="InterPro" id="IPR052155">
    <property type="entry name" value="Biofilm_reg_signaling"/>
</dbReference>
<feature type="transmembrane region" description="Helical" evidence="1">
    <location>
        <begin position="12"/>
        <end position="34"/>
    </location>
</feature>